<dbReference type="EMBL" id="CAUYUJ010018749">
    <property type="protein sequence ID" value="CAK0886054.1"/>
    <property type="molecule type" value="Genomic_DNA"/>
</dbReference>
<proteinExistence type="predicted"/>
<feature type="region of interest" description="Disordered" evidence="1">
    <location>
        <begin position="50"/>
        <end position="100"/>
    </location>
</feature>
<comment type="caution">
    <text evidence="2">The sequence shown here is derived from an EMBL/GenBank/DDBJ whole genome shotgun (WGS) entry which is preliminary data.</text>
</comment>
<evidence type="ECO:0000256" key="1">
    <source>
        <dbReference type="SAM" id="MobiDB-lite"/>
    </source>
</evidence>
<evidence type="ECO:0000313" key="2">
    <source>
        <dbReference type="EMBL" id="CAK0886054.1"/>
    </source>
</evidence>
<keyword evidence="3" id="KW-1185">Reference proteome</keyword>
<evidence type="ECO:0000313" key="3">
    <source>
        <dbReference type="Proteomes" id="UP001189429"/>
    </source>
</evidence>
<protein>
    <submittedName>
        <fullName evidence="2">Uncharacterized protein</fullName>
    </submittedName>
</protein>
<accession>A0ABN9WJJ3</accession>
<dbReference type="Proteomes" id="UP001189429">
    <property type="component" value="Unassembled WGS sequence"/>
</dbReference>
<feature type="compositionally biased region" description="Basic residues" evidence="1">
    <location>
        <begin position="132"/>
        <end position="148"/>
    </location>
</feature>
<name>A0ABN9WJJ3_9DINO</name>
<gene>
    <name evidence="2" type="ORF">PCOR1329_LOCUS67499</name>
</gene>
<feature type="region of interest" description="Disordered" evidence="1">
    <location>
        <begin position="113"/>
        <end position="162"/>
    </location>
</feature>
<organism evidence="2 3">
    <name type="scientific">Prorocentrum cordatum</name>
    <dbReference type="NCBI Taxonomy" id="2364126"/>
    <lineage>
        <taxon>Eukaryota</taxon>
        <taxon>Sar</taxon>
        <taxon>Alveolata</taxon>
        <taxon>Dinophyceae</taxon>
        <taxon>Prorocentrales</taxon>
        <taxon>Prorocentraceae</taxon>
        <taxon>Prorocentrum</taxon>
    </lineage>
</organism>
<sequence length="162" mass="18174">MRFDTLCARFACSISMRSNATARANPIGRALPGKKNSCLHLCCIPSSRVPPLDNGRTRNGEIGAPAPREAAADPSGSQATPESIREQDEHGTASEKLPARGAPRECLICLARSHPESVGEEEEQEEEEEDKRRKRRRRRKTRRVKRLLQRFANVQRGRARPH</sequence>
<reference evidence="2" key="1">
    <citation type="submission" date="2023-10" db="EMBL/GenBank/DDBJ databases">
        <authorList>
            <person name="Chen Y."/>
            <person name="Shah S."/>
            <person name="Dougan E. K."/>
            <person name="Thang M."/>
            <person name="Chan C."/>
        </authorList>
    </citation>
    <scope>NUCLEOTIDE SEQUENCE [LARGE SCALE GENOMIC DNA]</scope>
</reference>
<feature type="compositionally biased region" description="Basic and acidic residues" evidence="1">
    <location>
        <begin position="83"/>
        <end position="93"/>
    </location>
</feature>
<feature type="compositionally biased region" description="Acidic residues" evidence="1">
    <location>
        <begin position="118"/>
        <end position="129"/>
    </location>
</feature>